<protein>
    <submittedName>
        <fullName evidence="2">Uncharacterized protein</fullName>
    </submittedName>
</protein>
<evidence type="ECO:0000313" key="2">
    <source>
        <dbReference type="EMBL" id="GFS27089.1"/>
    </source>
</evidence>
<keyword evidence="1" id="KW-0732">Signal</keyword>
<evidence type="ECO:0000256" key="1">
    <source>
        <dbReference type="SAM" id="SignalP"/>
    </source>
</evidence>
<dbReference type="EMBL" id="BMAT01003535">
    <property type="protein sequence ID" value="GFS27089.1"/>
    <property type="molecule type" value="Genomic_DNA"/>
</dbReference>
<dbReference type="Proteomes" id="UP000762676">
    <property type="component" value="Unassembled WGS sequence"/>
</dbReference>
<organism evidence="2 3">
    <name type="scientific">Elysia marginata</name>
    <dbReference type="NCBI Taxonomy" id="1093978"/>
    <lineage>
        <taxon>Eukaryota</taxon>
        <taxon>Metazoa</taxon>
        <taxon>Spiralia</taxon>
        <taxon>Lophotrochozoa</taxon>
        <taxon>Mollusca</taxon>
        <taxon>Gastropoda</taxon>
        <taxon>Heterobranchia</taxon>
        <taxon>Euthyneura</taxon>
        <taxon>Panpulmonata</taxon>
        <taxon>Sacoglossa</taxon>
        <taxon>Placobranchoidea</taxon>
        <taxon>Plakobranchidae</taxon>
        <taxon>Elysia</taxon>
    </lineage>
</organism>
<proteinExistence type="predicted"/>
<feature type="signal peptide" evidence="1">
    <location>
        <begin position="1"/>
        <end position="29"/>
    </location>
</feature>
<reference evidence="2 3" key="1">
    <citation type="journal article" date="2021" name="Elife">
        <title>Chloroplast acquisition without the gene transfer in kleptoplastic sea slugs, Plakobranchus ocellatus.</title>
        <authorList>
            <person name="Maeda T."/>
            <person name="Takahashi S."/>
            <person name="Yoshida T."/>
            <person name="Shimamura S."/>
            <person name="Takaki Y."/>
            <person name="Nagai Y."/>
            <person name="Toyoda A."/>
            <person name="Suzuki Y."/>
            <person name="Arimoto A."/>
            <person name="Ishii H."/>
            <person name="Satoh N."/>
            <person name="Nishiyama T."/>
            <person name="Hasebe M."/>
            <person name="Maruyama T."/>
            <person name="Minagawa J."/>
            <person name="Obokata J."/>
            <person name="Shigenobu S."/>
        </authorList>
    </citation>
    <scope>NUCLEOTIDE SEQUENCE [LARGE SCALE GENOMIC DNA]</scope>
</reference>
<keyword evidence="3" id="KW-1185">Reference proteome</keyword>
<comment type="caution">
    <text evidence="2">The sequence shown here is derived from an EMBL/GenBank/DDBJ whole genome shotgun (WGS) entry which is preliminary data.</text>
</comment>
<dbReference type="AlphaFoldDB" id="A0AAV4JWB6"/>
<evidence type="ECO:0000313" key="3">
    <source>
        <dbReference type="Proteomes" id="UP000762676"/>
    </source>
</evidence>
<gene>
    <name evidence="2" type="ORF">ElyMa_001739400</name>
</gene>
<feature type="chain" id="PRO_5043629679" evidence="1">
    <location>
        <begin position="30"/>
        <end position="126"/>
    </location>
</feature>
<sequence>MYKRIPNTSAVVLVLLWALGDREYREVNAFCKKINKTARFTSYFGHEAEHRYAELRCRARGCFIEVLSLQHSVYGDMNASACHFNFRSAKQQCDTQQRCVYYMSDDPCYVKNKNVEFLYRCRELCE</sequence>
<accession>A0AAV4JWB6</accession>
<name>A0AAV4JWB6_9GAST</name>